<dbReference type="AlphaFoldDB" id="A0A9K3L6K6"/>
<keyword evidence="2" id="KW-0812">Transmembrane</keyword>
<protein>
    <submittedName>
        <fullName evidence="3">Uncharacterized protein</fullName>
    </submittedName>
</protein>
<dbReference type="Proteomes" id="UP000693970">
    <property type="component" value="Unassembled WGS sequence"/>
</dbReference>
<evidence type="ECO:0000313" key="3">
    <source>
        <dbReference type="EMBL" id="KAG7356407.1"/>
    </source>
</evidence>
<evidence type="ECO:0000313" key="4">
    <source>
        <dbReference type="Proteomes" id="UP000693970"/>
    </source>
</evidence>
<feature type="compositionally biased region" description="Polar residues" evidence="1">
    <location>
        <begin position="567"/>
        <end position="582"/>
    </location>
</feature>
<organism evidence="3 4">
    <name type="scientific">Nitzschia inconspicua</name>
    <dbReference type="NCBI Taxonomy" id="303405"/>
    <lineage>
        <taxon>Eukaryota</taxon>
        <taxon>Sar</taxon>
        <taxon>Stramenopiles</taxon>
        <taxon>Ochrophyta</taxon>
        <taxon>Bacillariophyta</taxon>
        <taxon>Bacillariophyceae</taxon>
        <taxon>Bacillariophycidae</taxon>
        <taxon>Bacillariales</taxon>
        <taxon>Bacillariaceae</taxon>
        <taxon>Nitzschia</taxon>
    </lineage>
</organism>
<keyword evidence="2" id="KW-0472">Membrane</keyword>
<comment type="caution">
    <text evidence="3">The sequence shown here is derived from an EMBL/GenBank/DDBJ whole genome shotgun (WGS) entry which is preliminary data.</text>
</comment>
<evidence type="ECO:0000256" key="1">
    <source>
        <dbReference type="SAM" id="MobiDB-lite"/>
    </source>
</evidence>
<accession>A0A9K3L6K6</accession>
<feature type="region of interest" description="Disordered" evidence="1">
    <location>
        <begin position="566"/>
        <end position="626"/>
    </location>
</feature>
<keyword evidence="4" id="KW-1185">Reference proteome</keyword>
<reference evidence="3" key="2">
    <citation type="submission" date="2021-04" db="EMBL/GenBank/DDBJ databases">
        <authorList>
            <person name="Podell S."/>
        </authorList>
    </citation>
    <scope>NUCLEOTIDE SEQUENCE</scope>
    <source>
        <strain evidence="3">Hildebrandi</strain>
    </source>
</reference>
<keyword evidence="2" id="KW-1133">Transmembrane helix</keyword>
<dbReference type="OrthoDB" id="48830at2759"/>
<sequence>MVHGSGSRSGSRGGGDENGTDGRPAQTPAVTTNSRRSTTNMPVSRDATRRFATGGTSVSSGMSNDVRHGGGSRTSSHCHDKNSAPTRMGGGTRSSPSVTNHNRNRVTEIAPTRMGGGTRSSPGVTNHSRNRATETAPTRMGGGTRSSPSVTNHSRNKATETAPTRMGGGTRSSPSVTIPDSVVPSRHGVGNRSTRRTTNFGHNGRSQNALEVPLLRQEENSNGDQDDAKCCRWCCFCCCCSICLKSLGYCCSFFAAAIRPGRSISVIAGLGGTALLFATLVVFSGYTEYWTLNAGESRQVHYGWLTREVDIQVVTPNTSVFVDVFTFRNKCPALNGPIVTVHHQLEMAFNPGDYQYNYFYLNLGSKIEATLTQNYGSSMVYLLRGQDKIDTLEKPSHSNPNWLDDLLRKYVKKWQVKSNTYQPTVAEFRASQSSDEHVLLYDNPYKTRGHLSLDLWLDLTTYDVEGYAPRCSDVAFQKTCHSIQTEFAKCIIVDTSPSSNNGSKDEVRIAILGYRDYYFITMLSIIPAVLVVFLQICCWSRKSGTRLNESASDSHTAIAEPHAYSRVPTSFAPSPSELTEPTASPAWEDSAQVPVVTAELVEGGPPPTNASAPLEPIPPPSFFSGK</sequence>
<name>A0A9K3L6K6_9STRA</name>
<feature type="compositionally biased region" description="Polar residues" evidence="1">
    <location>
        <begin position="196"/>
        <end position="209"/>
    </location>
</feature>
<feature type="region of interest" description="Disordered" evidence="1">
    <location>
        <begin position="1"/>
        <end position="210"/>
    </location>
</feature>
<dbReference type="EMBL" id="JAGRRH010000015">
    <property type="protein sequence ID" value="KAG7356407.1"/>
    <property type="molecule type" value="Genomic_DNA"/>
</dbReference>
<gene>
    <name evidence="3" type="ORF">IV203_001093</name>
</gene>
<feature type="compositionally biased region" description="Polar residues" evidence="1">
    <location>
        <begin position="28"/>
        <end position="42"/>
    </location>
</feature>
<feature type="transmembrane region" description="Helical" evidence="2">
    <location>
        <begin position="517"/>
        <end position="539"/>
    </location>
</feature>
<feature type="compositionally biased region" description="Low complexity" evidence="1">
    <location>
        <begin position="1"/>
        <end position="10"/>
    </location>
</feature>
<evidence type="ECO:0000256" key="2">
    <source>
        <dbReference type="SAM" id="Phobius"/>
    </source>
</evidence>
<proteinExistence type="predicted"/>
<feature type="compositionally biased region" description="Pro residues" evidence="1">
    <location>
        <begin position="615"/>
        <end position="626"/>
    </location>
</feature>
<feature type="compositionally biased region" description="Polar residues" evidence="1">
    <location>
        <begin position="54"/>
        <end position="63"/>
    </location>
</feature>
<reference evidence="3" key="1">
    <citation type="journal article" date="2021" name="Sci. Rep.">
        <title>Diploid genomic architecture of Nitzschia inconspicua, an elite biomass production diatom.</title>
        <authorList>
            <person name="Oliver A."/>
            <person name="Podell S."/>
            <person name="Pinowska A."/>
            <person name="Traller J.C."/>
            <person name="Smith S.R."/>
            <person name="McClure R."/>
            <person name="Beliaev A."/>
            <person name="Bohutskyi P."/>
            <person name="Hill E.A."/>
            <person name="Rabines A."/>
            <person name="Zheng H."/>
            <person name="Allen L.Z."/>
            <person name="Kuo A."/>
            <person name="Grigoriev I.V."/>
            <person name="Allen A.E."/>
            <person name="Hazlebeck D."/>
            <person name="Allen E.E."/>
        </authorList>
    </citation>
    <scope>NUCLEOTIDE SEQUENCE</scope>
    <source>
        <strain evidence="3">Hildebrandi</strain>
    </source>
</reference>